<dbReference type="GO" id="GO:0012505">
    <property type="term" value="C:endomembrane system"/>
    <property type="evidence" value="ECO:0007669"/>
    <property type="project" value="UniProtKB-SubCell"/>
</dbReference>
<evidence type="ECO:0000256" key="9">
    <source>
        <dbReference type="ARBA" id="ARBA00023136"/>
    </source>
</evidence>
<feature type="transmembrane region" description="Helical" evidence="10">
    <location>
        <begin position="86"/>
        <end position="108"/>
    </location>
</feature>
<dbReference type="GO" id="GO:0015369">
    <property type="term" value="F:calcium:proton antiporter activity"/>
    <property type="evidence" value="ECO:0007669"/>
    <property type="project" value="UniProtKB-UniRule"/>
</dbReference>
<keyword evidence="4 10" id="KW-0109">Calcium transport</keyword>
<accession>A0A9N9I1N0</accession>
<keyword evidence="13" id="KW-1185">Reference proteome</keyword>
<evidence type="ECO:0000256" key="10">
    <source>
        <dbReference type="RuleBase" id="RU365028"/>
    </source>
</evidence>
<dbReference type="NCBIfam" id="TIGR00378">
    <property type="entry name" value="cax"/>
    <property type="match status" value="1"/>
</dbReference>
<proteinExistence type="inferred from homology"/>
<feature type="transmembrane region" description="Helical" evidence="10">
    <location>
        <begin position="164"/>
        <end position="182"/>
    </location>
</feature>
<dbReference type="EMBL" id="CAJVPY010010216">
    <property type="protein sequence ID" value="CAG8716676.1"/>
    <property type="molecule type" value="Genomic_DNA"/>
</dbReference>
<evidence type="ECO:0000256" key="2">
    <source>
        <dbReference type="ARBA" id="ARBA00008170"/>
    </source>
</evidence>
<dbReference type="InterPro" id="IPR004798">
    <property type="entry name" value="CAX-like"/>
</dbReference>
<dbReference type="GO" id="GO:0000329">
    <property type="term" value="C:fungal-type vacuole membrane"/>
    <property type="evidence" value="ECO:0007669"/>
    <property type="project" value="TreeGrafter"/>
</dbReference>
<feature type="transmembrane region" description="Helical" evidence="10">
    <location>
        <begin position="307"/>
        <end position="334"/>
    </location>
</feature>
<dbReference type="GO" id="GO:0006874">
    <property type="term" value="P:intracellular calcium ion homeostasis"/>
    <property type="evidence" value="ECO:0007669"/>
    <property type="project" value="TreeGrafter"/>
</dbReference>
<gene>
    <name evidence="12" type="ORF">DERYTH_LOCUS13990</name>
</gene>
<evidence type="ECO:0000256" key="8">
    <source>
        <dbReference type="ARBA" id="ARBA00023065"/>
    </source>
</evidence>
<dbReference type="AlphaFoldDB" id="A0A9N9I1N0"/>
<dbReference type="NCBIfam" id="TIGR00846">
    <property type="entry name" value="caca2"/>
    <property type="match status" value="1"/>
</dbReference>
<feature type="transmembrane region" description="Helical" evidence="10">
    <location>
        <begin position="340"/>
        <end position="361"/>
    </location>
</feature>
<dbReference type="InterPro" id="IPR044880">
    <property type="entry name" value="NCX_ion-bd_dom_sf"/>
</dbReference>
<dbReference type="InterPro" id="IPR004837">
    <property type="entry name" value="NaCa_Exmemb"/>
</dbReference>
<keyword evidence="3 10" id="KW-0813">Transport</keyword>
<evidence type="ECO:0000256" key="4">
    <source>
        <dbReference type="ARBA" id="ARBA00022568"/>
    </source>
</evidence>
<sequence length="368" mass="39834">MNFDNSSFIETIIEVKKTLNTHSQSCFYLTGSDGANDAKIVPVGFVVNFLNLNKVIIFVINFLAIIPLAKLLGFATEELSCGVGQVLAALLNVTFGNAVELIISIIALSKGQIRIVQASVLRSIFSNILLVLGSCFLAGGITILKEERLEQEFSSTAAQASSSVMTLAYIALVVPAAFILAIDGNSNSTIGNSAPNAIDSRILRLSYGTSIVLFIIYILYLYFQLKTHKDLFNNEENEEPQISKNMALFLLIIITVIIGFSAEFLVSSIEGVDLSKTFIGLILLPIIGNAAEHATSVTVAMKNKMDFAICVTVGSSTQIALFVIPLLVILGWIIGQPMSLNFEVFETVCLLISVLLSNYLVQMENQTG</sequence>
<comment type="caution">
    <text evidence="10">Lacks conserved residue(s) required for the propagation of feature annotation.</text>
</comment>
<feature type="transmembrane region" description="Helical" evidence="10">
    <location>
        <begin position="278"/>
        <end position="300"/>
    </location>
</feature>
<evidence type="ECO:0000256" key="7">
    <source>
        <dbReference type="ARBA" id="ARBA00022989"/>
    </source>
</evidence>
<dbReference type="PANTHER" id="PTHR31503">
    <property type="entry name" value="VACUOLAR CALCIUM ION TRANSPORTER"/>
    <property type="match status" value="1"/>
</dbReference>
<feature type="transmembrane region" description="Helical" evidence="10">
    <location>
        <begin position="55"/>
        <end position="74"/>
    </location>
</feature>
<comment type="similarity">
    <text evidence="2 10">Belongs to the Ca(2+):cation antiporter (CaCA) (TC 2.A.19) family.</text>
</comment>
<comment type="subcellular location">
    <subcellularLocation>
        <location evidence="1">Endomembrane system</location>
        <topology evidence="1">Multi-pass membrane protein</topology>
    </subcellularLocation>
    <subcellularLocation>
        <location evidence="10">Vacuole membrane</location>
    </subcellularLocation>
</comment>
<keyword evidence="8 10" id="KW-0406">Ion transport</keyword>
<keyword evidence="9 10" id="KW-0472">Membrane</keyword>
<keyword evidence="7 10" id="KW-1133">Transmembrane helix</keyword>
<dbReference type="PANTHER" id="PTHR31503:SF22">
    <property type="entry name" value="VACUOLAR CALCIUM ION TRANSPORTER"/>
    <property type="match status" value="1"/>
</dbReference>
<comment type="function">
    <text evidence="10">Has a role in promoting intracellular calcium ion sequestration via the exchange of calcium ions for hydrogen ions across the vacuolar membrane. Involved also in manganese ion homeostasis via its uptake into the vacuole.</text>
</comment>
<keyword evidence="10" id="KW-0050">Antiport</keyword>
<dbReference type="OrthoDB" id="1699231at2759"/>
<comment type="caution">
    <text evidence="12">The sequence shown here is derived from an EMBL/GenBank/DDBJ whole genome shotgun (WGS) entry which is preliminary data.</text>
</comment>
<evidence type="ECO:0000256" key="6">
    <source>
        <dbReference type="ARBA" id="ARBA00022837"/>
    </source>
</evidence>
<protein>
    <recommendedName>
        <fullName evidence="10">Vacuolar calcium ion transporter</fullName>
    </recommendedName>
</protein>
<feature type="transmembrane region" description="Helical" evidence="10">
    <location>
        <begin position="246"/>
        <end position="266"/>
    </location>
</feature>
<dbReference type="Proteomes" id="UP000789405">
    <property type="component" value="Unassembled WGS sequence"/>
</dbReference>
<evidence type="ECO:0000259" key="11">
    <source>
        <dbReference type="Pfam" id="PF01699"/>
    </source>
</evidence>
<keyword evidence="5 10" id="KW-0812">Transmembrane</keyword>
<evidence type="ECO:0000313" key="12">
    <source>
        <dbReference type="EMBL" id="CAG8716676.1"/>
    </source>
</evidence>
<feature type="domain" description="Sodium/calcium exchanger membrane region" evidence="11">
    <location>
        <begin position="247"/>
        <end position="361"/>
    </location>
</feature>
<evidence type="ECO:0000256" key="3">
    <source>
        <dbReference type="ARBA" id="ARBA00022448"/>
    </source>
</evidence>
<organism evidence="12 13">
    <name type="scientific">Dentiscutata erythropus</name>
    <dbReference type="NCBI Taxonomy" id="1348616"/>
    <lineage>
        <taxon>Eukaryota</taxon>
        <taxon>Fungi</taxon>
        <taxon>Fungi incertae sedis</taxon>
        <taxon>Mucoromycota</taxon>
        <taxon>Glomeromycotina</taxon>
        <taxon>Glomeromycetes</taxon>
        <taxon>Diversisporales</taxon>
        <taxon>Gigasporaceae</taxon>
        <taxon>Dentiscutata</taxon>
    </lineage>
</organism>
<dbReference type="Gene3D" id="1.20.1420.30">
    <property type="entry name" value="NCX, central ion-binding region"/>
    <property type="match status" value="1"/>
</dbReference>
<evidence type="ECO:0000313" key="13">
    <source>
        <dbReference type="Proteomes" id="UP000789405"/>
    </source>
</evidence>
<dbReference type="Pfam" id="PF01699">
    <property type="entry name" value="Na_Ca_ex"/>
    <property type="match status" value="2"/>
</dbReference>
<keyword evidence="6 10" id="KW-0106">Calcium</keyword>
<name>A0A9N9I1N0_9GLOM</name>
<reference evidence="12" key="1">
    <citation type="submission" date="2021-06" db="EMBL/GenBank/DDBJ databases">
        <authorList>
            <person name="Kallberg Y."/>
            <person name="Tangrot J."/>
            <person name="Rosling A."/>
        </authorList>
    </citation>
    <scope>NUCLEOTIDE SEQUENCE</scope>
    <source>
        <strain evidence="12">MA453B</strain>
    </source>
</reference>
<feature type="transmembrane region" description="Helical" evidence="10">
    <location>
        <begin position="202"/>
        <end position="225"/>
    </location>
</feature>
<evidence type="ECO:0000256" key="5">
    <source>
        <dbReference type="ARBA" id="ARBA00022692"/>
    </source>
</evidence>
<feature type="domain" description="Sodium/calcium exchanger membrane region" evidence="11">
    <location>
        <begin position="55"/>
        <end position="225"/>
    </location>
</feature>
<feature type="transmembrane region" description="Helical" evidence="10">
    <location>
        <begin position="120"/>
        <end position="144"/>
    </location>
</feature>
<evidence type="ECO:0000256" key="1">
    <source>
        <dbReference type="ARBA" id="ARBA00004127"/>
    </source>
</evidence>
<keyword evidence="10" id="KW-0926">Vacuole</keyword>
<dbReference type="InterPro" id="IPR004713">
    <property type="entry name" value="CaH_exchang"/>
</dbReference>